<reference evidence="1" key="1">
    <citation type="submission" date="2022-11" db="EMBL/GenBank/DDBJ databases">
        <title>Genomic repertoires linked with pathogenic potency of arthritogenic Prevotella copri isolated from the gut of rheumatoid arthritis patients.</title>
        <authorList>
            <person name="Nii T."/>
            <person name="Maeda Y."/>
            <person name="Motooka D."/>
            <person name="Naito M."/>
            <person name="Matsumoto Y."/>
            <person name="Ogawa T."/>
            <person name="Oguro-Igashira E."/>
            <person name="Kishikawa T."/>
            <person name="Yamashita M."/>
            <person name="Koizumi S."/>
            <person name="Kurakawa T."/>
            <person name="Okumura R."/>
            <person name="Kayama H."/>
            <person name="Murakami M."/>
            <person name="Sakaguchi T."/>
            <person name="Das B."/>
            <person name="Nakamura S."/>
            <person name="Okada Y."/>
            <person name="Kumanogoh A."/>
            <person name="Takeda K."/>
        </authorList>
    </citation>
    <scope>NUCLEOTIDE SEQUENCE</scope>
    <source>
        <strain evidence="1">F3-75</strain>
    </source>
</reference>
<dbReference type="Pfam" id="PF20096">
    <property type="entry name" value="DUF6486"/>
    <property type="match status" value="1"/>
</dbReference>
<dbReference type="Proteomes" id="UP001209344">
    <property type="component" value="Unassembled WGS sequence"/>
</dbReference>
<dbReference type="PROSITE" id="PS51257">
    <property type="entry name" value="PROKAR_LIPOPROTEIN"/>
    <property type="match status" value="1"/>
</dbReference>
<dbReference type="InterPro" id="IPR045505">
    <property type="entry name" value="DUF6486"/>
</dbReference>
<dbReference type="RefSeq" id="WP_264966621.1">
    <property type="nucleotide sequence ID" value="NZ_JAPDVK010000003.1"/>
</dbReference>
<organism evidence="1 2">
    <name type="scientific">Segatella copri</name>
    <dbReference type="NCBI Taxonomy" id="165179"/>
    <lineage>
        <taxon>Bacteria</taxon>
        <taxon>Pseudomonadati</taxon>
        <taxon>Bacteroidota</taxon>
        <taxon>Bacteroidia</taxon>
        <taxon>Bacteroidales</taxon>
        <taxon>Prevotellaceae</taxon>
        <taxon>Segatella</taxon>
    </lineage>
</organism>
<evidence type="ECO:0000313" key="1">
    <source>
        <dbReference type="EMBL" id="MCW4129073.1"/>
    </source>
</evidence>
<protein>
    <submittedName>
        <fullName evidence="1">Smalltalk protein</fullName>
    </submittedName>
</protein>
<sequence>MKKETWKTVFQIVLSILTAIAASLGVTSCMP</sequence>
<accession>A0AAP3BDL9</accession>
<dbReference type="EMBL" id="JAPDVK010000003">
    <property type="protein sequence ID" value="MCW4129073.1"/>
    <property type="molecule type" value="Genomic_DNA"/>
</dbReference>
<dbReference type="AlphaFoldDB" id="A0AAP3BDL9"/>
<proteinExistence type="predicted"/>
<name>A0AAP3BDL9_9BACT</name>
<comment type="caution">
    <text evidence="1">The sequence shown here is derived from an EMBL/GenBank/DDBJ whole genome shotgun (WGS) entry which is preliminary data.</text>
</comment>
<evidence type="ECO:0000313" key="2">
    <source>
        <dbReference type="Proteomes" id="UP001209344"/>
    </source>
</evidence>
<gene>
    <name evidence="1" type="ORF">ONT16_12610</name>
</gene>
<dbReference type="NCBIfam" id="NF033879">
    <property type="entry name" value="smalltalk"/>
    <property type="match status" value="1"/>
</dbReference>